<dbReference type="AlphaFoldDB" id="A0A084WUX4"/>
<protein>
    <submittedName>
        <fullName evidence="1 2">Helix-turn-helix, Fis-type</fullName>
    </submittedName>
</protein>
<evidence type="ECO:0000313" key="2">
    <source>
        <dbReference type="EnsemblMetazoa" id="ASIC022276-PA"/>
    </source>
</evidence>
<dbReference type="EMBL" id="KE525423">
    <property type="protein sequence ID" value="KFB54018.1"/>
    <property type="molecule type" value="Genomic_DNA"/>
</dbReference>
<organism evidence="1">
    <name type="scientific">Anopheles sinensis</name>
    <name type="common">Mosquito</name>
    <dbReference type="NCBI Taxonomy" id="74873"/>
    <lineage>
        <taxon>Eukaryota</taxon>
        <taxon>Metazoa</taxon>
        <taxon>Ecdysozoa</taxon>
        <taxon>Arthropoda</taxon>
        <taxon>Hexapoda</taxon>
        <taxon>Insecta</taxon>
        <taxon>Pterygota</taxon>
        <taxon>Neoptera</taxon>
        <taxon>Endopterygota</taxon>
        <taxon>Diptera</taxon>
        <taxon>Nematocera</taxon>
        <taxon>Culicoidea</taxon>
        <taxon>Culicidae</taxon>
        <taxon>Anophelinae</taxon>
        <taxon>Anopheles</taxon>
    </lineage>
</organism>
<reference evidence="2" key="2">
    <citation type="submission" date="2020-05" db="UniProtKB">
        <authorList>
            <consortium name="EnsemblMetazoa"/>
        </authorList>
    </citation>
    <scope>IDENTIFICATION</scope>
</reference>
<dbReference type="EMBL" id="ATLV01027173">
    <property type="status" value="NOT_ANNOTATED_CDS"/>
    <property type="molecule type" value="Genomic_DNA"/>
</dbReference>
<dbReference type="EnsemblMetazoa" id="ASIC022276-RA">
    <property type="protein sequence ID" value="ASIC022276-PA"/>
    <property type="gene ID" value="ASIC022276"/>
</dbReference>
<name>A0A084WUX4_ANOSI</name>
<keyword evidence="3" id="KW-1185">Reference proteome</keyword>
<dbReference type="Proteomes" id="UP000030765">
    <property type="component" value="Unassembled WGS sequence"/>
</dbReference>
<accession>A0A084WUX4</accession>
<dbReference type="VEuPathDB" id="VectorBase:ASIC022276"/>
<sequence>MEKYVASFAIDRIAPMCYEHLNSFNPSRKVAFFVINIQSTGLRGYFPTRWLASSNRSCHCAACCRPRNISWLHRTMAYVLPLRLEGPTSFQTRRCDVYPGIPRNISSTSTMGPGSLVWPCHALYHDGPPSLLSPSGGRE</sequence>
<evidence type="ECO:0000313" key="1">
    <source>
        <dbReference type="EMBL" id="KFB54018.1"/>
    </source>
</evidence>
<gene>
    <name evidence="1" type="ORF">ZHAS_00022276</name>
</gene>
<proteinExistence type="predicted"/>
<evidence type="ECO:0000313" key="3">
    <source>
        <dbReference type="Proteomes" id="UP000030765"/>
    </source>
</evidence>
<reference evidence="1 3" key="1">
    <citation type="journal article" date="2014" name="BMC Genomics">
        <title>Genome sequence of Anopheles sinensis provides insight into genetics basis of mosquito competence for malaria parasites.</title>
        <authorList>
            <person name="Zhou D."/>
            <person name="Zhang D."/>
            <person name="Ding G."/>
            <person name="Shi L."/>
            <person name="Hou Q."/>
            <person name="Ye Y."/>
            <person name="Xu Y."/>
            <person name="Zhou H."/>
            <person name="Xiong C."/>
            <person name="Li S."/>
            <person name="Yu J."/>
            <person name="Hong S."/>
            <person name="Yu X."/>
            <person name="Zou P."/>
            <person name="Chen C."/>
            <person name="Chang X."/>
            <person name="Wang W."/>
            <person name="Lv Y."/>
            <person name="Sun Y."/>
            <person name="Ma L."/>
            <person name="Shen B."/>
            <person name="Zhu C."/>
        </authorList>
    </citation>
    <scope>NUCLEOTIDE SEQUENCE [LARGE SCALE GENOMIC DNA]</scope>
</reference>